<accession>A0A3M7P8H2</accession>
<reference evidence="1 2" key="1">
    <citation type="journal article" date="2018" name="Sci. Rep.">
        <title>Genomic signatures of local adaptation to the degree of environmental predictability in rotifers.</title>
        <authorList>
            <person name="Franch-Gras L."/>
            <person name="Hahn C."/>
            <person name="Garcia-Roger E.M."/>
            <person name="Carmona M.J."/>
            <person name="Serra M."/>
            <person name="Gomez A."/>
        </authorList>
    </citation>
    <scope>NUCLEOTIDE SEQUENCE [LARGE SCALE GENOMIC DNA]</scope>
    <source>
        <strain evidence="1">HYR1</strain>
    </source>
</reference>
<evidence type="ECO:0000313" key="2">
    <source>
        <dbReference type="Proteomes" id="UP000276133"/>
    </source>
</evidence>
<protein>
    <submittedName>
        <fullName evidence="1">Uncharacterized protein</fullName>
    </submittedName>
</protein>
<organism evidence="1 2">
    <name type="scientific">Brachionus plicatilis</name>
    <name type="common">Marine rotifer</name>
    <name type="synonym">Brachionus muelleri</name>
    <dbReference type="NCBI Taxonomy" id="10195"/>
    <lineage>
        <taxon>Eukaryota</taxon>
        <taxon>Metazoa</taxon>
        <taxon>Spiralia</taxon>
        <taxon>Gnathifera</taxon>
        <taxon>Rotifera</taxon>
        <taxon>Eurotatoria</taxon>
        <taxon>Monogononta</taxon>
        <taxon>Pseudotrocha</taxon>
        <taxon>Ploima</taxon>
        <taxon>Brachionidae</taxon>
        <taxon>Brachionus</taxon>
    </lineage>
</organism>
<gene>
    <name evidence="1" type="ORF">BpHYR1_011754</name>
</gene>
<name>A0A3M7P8H2_BRAPC</name>
<dbReference type="EMBL" id="REGN01012462">
    <property type="protein sequence ID" value="RMZ95358.1"/>
    <property type="molecule type" value="Genomic_DNA"/>
</dbReference>
<evidence type="ECO:0000313" key="1">
    <source>
        <dbReference type="EMBL" id="RMZ95358.1"/>
    </source>
</evidence>
<dbReference type="Proteomes" id="UP000276133">
    <property type="component" value="Unassembled WGS sequence"/>
</dbReference>
<comment type="caution">
    <text evidence="1">The sequence shown here is derived from an EMBL/GenBank/DDBJ whole genome shotgun (WGS) entry which is preliminary data.</text>
</comment>
<sequence length="105" mass="11998">MNHKYVVTQFTFTILYTKYRLDQIDTACECLDFLLSWLSSHICHICTVCIRTCIVRHGLILGAECFQCNRRTAATLTVINQSSVFPSCECPMFPGICNASYTWDT</sequence>
<keyword evidence="2" id="KW-1185">Reference proteome</keyword>
<dbReference type="AlphaFoldDB" id="A0A3M7P8H2"/>
<proteinExistence type="predicted"/>